<keyword evidence="2" id="KW-0812">Transmembrane</keyword>
<dbReference type="AlphaFoldDB" id="A0A127A3X3"/>
<evidence type="ECO:0000256" key="2">
    <source>
        <dbReference type="SAM" id="Phobius"/>
    </source>
</evidence>
<evidence type="ECO:0000256" key="1">
    <source>
        <dbReference type="SAM" id="MobiDB-lite"/>
    </source>
</evidence>
<gene>
    <name evidence="3" type="ORF">SA2016_2936</name>
</gene>
<name>A0A127A3X3_9MICC</name>
<evidence type="ECO:0000313" key="4">
    <source>
        <dbReference type="Proteomes" id="UP000070134"/>
    </source>
</evidence>
<protein>
    <submittedName>
        <fullName evidence="3">Uncharacterized protein</fullName>
    </submittedName>
</protein>
<organism evidence="3 4">
    <name type="scientific">Sinomonas atrocyanea</name>
    <dbReference type="NCBI Taxonomy" id="37927"/>
    <lineage>
        <taxon>Bacteria</taxon>
        <taxon>Bacillati</taxon>
        <taxon>Actinomycetota</taxon>
        <taxon>Actinomycetes</taxon>
        <taxon>Micrococcales</taxon>
        <taxon>Micrococcaceae</taxon>
        <taxon>Sinomonas</taxon>
    </lineage>
</organism>
<dbReference type="Proteomes" id="UP000070134">
    <property type="component" value="Chromosome"/>
</dbReference>
<feature type="transmembrane region" description="Helical" evidence="2">
    <location>
        <begin position="15"/>
        <end position="36"/>
    </location>
</feature>
<dbReference type="EMBL" id="CP014518">
    <property type="protein sequence ID" value="AMM33601.1"/>
    <property type="molecule type" value="Genomic_DNA"/>
</dbReference>
<evidence type="ECO:0000313" key="3">
    <source>
        <dbReference type="EMBL" id="AMM33601.1"/>
    </source>
</evidence>
<accession>A0A127A3X3</accession>
<sequence length="124" mass="11678">MILASAVAAALSEEIGIIVWAASGLLGLVYGLAVVWSVRRQSPARAAARAASSAPAASSVPAAARASAQAVAAAEQLLAAAASDAAGTPAPARPAPAPSSSGRLAGGFPTSAGHSGVVAQPASA</sequence>
<keyword evidence="2" id="KW-0472">Membrane</keyword>
<keyword evidence="2" id="KW-1133">Transmembrane helix</keyword>
<dbReference type="KEGG" id="satk:SA2016_2936"/>
<feature type="region of interest" description="Disordered" evidence="1">
    <location>
        <begin position="85"/>
        <end position="124"/>
    </location>
</feature>
<proteinExistence type="predicted"/>
<keyword evidence="4" id="KW-1185">Reference proteome</keyword>
<reference evidence="3 4" key="1">
    <citation type="submission" date="2016-02" db="EMBL/GenBank/DDBJ databases">
        <title>Complete genome of Sinomonas atrocyanea KCTC 3377.</title>
        <authorList>
            <person name="Kim K.M."/>
        </authorList>
    </citation>
    <scope>NUCLEOTIDE SEQUENCE [LARGE SCALE GENOMIC DNA]</scope>
    <source>
        <strain evidence="3 4">KCTC 3377</strain>
    </source>
</reference>
<feature type="compositionally biased region" description="Low complexity" evidence="1">
    <location>
        <begin position="98"/>
        <end position="107"/>
    </location>
</feature>